<reference evidence="2" key="2">
    <citation type="journal article" date="2015" name="Data Brief">
        <title>Shoot transcriptome of the giant reed, Arundo donax.</title>
        <authorList>
            <person name="Barrero R.A."/>
            <person name="Guerrero F.D."/>
            <person name="Moolhuijzen P."/>
            <person name="Goolsby J.A."/>
            <person name="Tidwell J."/>
            <person name="Bellgard S.E."/>
            <person name="Bellgard M.I."/>
        </authorList>
    </citation>
    <scope>NUCLEOTIDE SEQUENCE</scope>
    <source>
        <tissue evidence="2">Shoot tissue taken approximately 20 cm above the soil surface</tissue>
    </source>
</reference>
<dbReference type="AlphaFoldDB" id="A0A0A9BKB3"/>
<proteinExistence type="predicted"/>
<feature type="compositionally biased region" description="Pro residues" evidence="1">
    <location>
        <begin position="1"/>
        <end position="14"/>
    </location>
</feature>
<evidence type="ECO:0000256" key="1">
    <source>
        <dbReference type="SAM" id="MobiDB-lite"/>
    </source>
</evidence>
<feature type="region of interest" description="Disordered" evidence="1">
    <location>
        <begin position="1"/>
        <end position="34"/>
    </location>
</feature>
<dbReference type="EMBL" id="GBRH01238183">
    <property type="protein sequence ID" value="JAD59712.1"/>
    <property type="molecule type" value="Transcribed_RNA"/>
</dbReference>
<reference evidence="2" key="1">
    <citation type="submission" date="2014-09" db="EMBL/GenBank/DDBJ databases">
        <authorList>
            <person name="Magalhaes I.L.F."/>
            <person name="Oliveira U."/>
            <person name="Santos F.R."/>
            <person name="Vidigal T.H.D.A."/>
            <person name="Brescovit A.D."/>
            <person name="Santos A.J."/>
        </authorList>
    </citation>
    <scope>NUCLEOTIDE SEQUENCE</scope>
    <source>
        <tissue evidence="2">Shoot tissue taken approximately 20 cm above the soil surface</tissue>
    </source>
</reference>
<feature type="compositionally biased region" description="Low complexity" evidence="1">
    <location>
        <begin position="15"/>
        <end position="25"/>
    </location>
</feature>
<accession>A0A0A9BKB3</accession>
<organism evidence="2">
    <name type="scientific">Arundo donax</name>
    <name type="common">Giant reed</name>
    <name type="synonym">Donax arundinaceus</name>
    <dbReference type="NCBI Taxonomy" id="35708"/>
    <lineage>
        <taxon>Eukaryota</taxon>
        <taxon>Viridiplantae</taxon>
        <taxon>Streptophyta</taxon>
        <taxon>Embryophyta</taxon>
        <taxon>Tracheophyta</taxon>
        <taxon>Spermatophyta</taxon>
        <taxon>Magnoliopsida</taxon>
        <taxon>Liliopsida</taxon>
        <taxon>Poales</taxon>
        <taxon>Poaceae</taxon>
        <taxon>PACMAD clade</taxon>
        <taxon>Arundinoideae</taxon>
        <taxon>Arundineae</taxon>
        <taxon>Arundo</taxon>
    </lineage>
</organism>
<name>A0A0A9BKB3_ARUDO</name>
<sequence>MPTPPDGSPPPPVAAVPRLATRPAAITSAVPTAS</sequence>
<evidence type="ECO:0000313" key="2">
    <source>
        <dbReference type="EMBL" id="JAD59712.1"/>
    </source>
</evidence>
<protein>
    <submittedName>
        <fullName evidence="2">Uncharacterized protein</fullName>
    </submittedName>
</protein>